<evidence type="ECO:0008006" key="4">
    <source>
        <dbReference type="Google" id="ProtNLM"/>
    </source>
</evidence>
<dbReference type="Proteomes" id="UP000198704">
    <property type="component" value="Unassembled WGS sequence"/>
</dbReference>
<feature type="compositionally biased region" description="Low complexity" evidence="1">
    <location>
        <begin position="21"/>
        <end position="36"/>
    </location>
</feature>
<sequence length="113" mass="11645">MEIRPLVSSAQGPQGLDALGATAAAAPTQQPSAPSAVATTLEPAVKLDLATTTSGKARYIQDPDTSAIVFQVVDTASGNVIDQLPSETALRNRAYESARETHNPQTGSVSRVA</sequence>
<feature type="compositionally biased region" description="Basic and acidic residues" evidence="1">
    <location>
        <begin position="93"/>
        <end position="102"/>
    </location>
</feature>
<proteinExistence type="predicted"/>
<dbReference type="SUPFAM" id="SSF160214">
    <property type="entry name" value="FlaG-like"/>
    <property type="match status" value="1"/>
</dbReference>
<name>A0A1G9WW72_9HYPH</name>
<evidence type="ECO:0000313" key="3">
    <source>
        <dbReference type="Proteomes" id="UP000198704"/>
    </source>
</evidence>
<dbReference type="OrthoDB" id="7996903at2"/>
<organism evidence="2 3">
    <name type="scientific">Methylobacterium phyllostachyos</name>
    <dbReference type="NCBI Taxonomy" id="582672"/>
    <lineage>
        <taxon>Bacteria</taxon>
        <taxon>Pseudomonadati</taxon>
        <taxon>Pseudomonadota</taxon>
        <taxon>Alphaproteobacteria</taxon>
        <taxon>Hyphomicrobiales</taxon>
        <taxon>Methylobacteriaceae</taxon>
        <taxon>Methylobacterium</taxon>
    </lineage>
</organism>
<dbReference type="EMBL" id="FNHS01000004">
    <property type="protein sequence ID" value="SDM88325.1"/>
    <property type="molecule type" value="Genomic_DNA"/>
</dbReference>
<reference evidence="3" key="1">
    <citation type="submission" date="2016-10" db="EMBL/GenBank/DDBJ databases">
        <authorList>
            <person name="Varghese N."/>
            <person name="Submissions S."/>
        </authorList>
    </citation>
    <scope>NUCLEOTIDE SEQUENCE [LARGE SCALE GENOMIC DNA]</scope>
    <source>
        <strain evidence="3">BL47</strain>
    </source>
</reference>
<evidence type="ECO:0000313" key="2">
    <source>
        <dbReference type="EMBL" id="SDM88325.1"/>
    </source>
</evidence>
<gene>
    <name evidence="2" type="ORF">SAMN05216360_104137</name>
</gene>
<feature type="region of interest" description="Disordered" evidence="1">
    <location>
        <begin position="92"/>
        <end position="113"/>
    </location>
</feature>
<dbReference type="Pfam" id="PF03646">
    <property type="entry name" value="FlaG"/>
    <property type="match status" value="1"/>
</dbReference>
<dbReference type="AlphaFoldDB" id="A0A1G9WW72"/>
<dbReference type="RefSeq" id="WP_091714738.1">
    <property type="nucleotide sequence ID" value="NZ_FNHS01000004.1"/>
</dbReference>
<dbReference type="Gene3D" id="3.30.160.170">
    <property type="entry name" value="FlaG-like"/>
    <property type="match status" value="1"/>
</dbReference>
<accession>A0A1G9WW72</accession>
<feature type="compositionally biased region" description="Polar residues" evidence="1">
    <location>
        <begin position="103"/>
        <end position="113"/>
    </location>
</feature>
<dbReference type="InterPro" id="IPR005186">
    <property type="entry name" value="FlaG"/>
</dbReference>
<dbReference type="InterPro" id="IPR035924">
    <property type="entry name" value="FlaG-like_sf"/>
</dbReference>
<feature type="region of interest" description="Disordered" evidence="1">
    <location>
        <begin position="1"/>
        <end position="37"/>
    </location>
</feature>
<protein>
    <recommendedName>
        <fullName evidence="4">FlaG protein</fullName>
    </recommendedName>
</protein>
<keyword evidence="3" id="KW-1185">Reference proteome</keyword>
<evidence type="ECO:0000256" key="1">
    <source>
        <dbReference type="SAM" id="MobiDB-lite"/>
    </source>
</evidence>